<comment type="caution">
    <text evidence="1">The sequence shown here is derived from an EMBL/GenBank/DDBJ whole genome shotgun (WGS) entry which is preliminary data.</text>
</comment>
<dbReference type="GO" id="GO:0005524">
    <property type="term" value="F:ATP binding"/>
    <property type="evidence" value="ECO:0007669"/>
    <property type="project" value="UniProtKB-KW"/>
</dbReference>
<dbReference type="Gene3D" id="3.40.50.300">
    <property type="entry name" value="P-loop containing nucleotide triphosphate hydrolases"/>
    <property type="match status" value="1"/>
</dbReference>
<dbReference type="SUPFAM" id="SSF52540">
    <property type="entry name" value="P-loop containing nucleoside triphosphate hydrolases"/>
    <property type="match status" value="1"/>
</dbReference>
<accession>A0A1V6KL81</accession>
<dbReference type="AlphaFoldDB" id="A0A1V6KL81"/>
<evidence type="ECO:0000313" key="1">
    <source>
        <dbReference type="EMBL" id="MCW3710408.1"/>
    </source>
</evidence>
<name>A0A1V6KL81_9BURK</name>
<dbReference type="InterPro" id="IPR027417">
    <property type="entry name" value="P-loop_NTPase"/>
</dbReference>
<protein>
    <submittedName>
        <fullName evidence="1">Cystine transport ATP-binding protein</fullName>
    </submittedName>
</protein>
<proteinExistence type="predicted"/>
<dbReference type="OrthoDB" id="9802264at2"/>
<keyword evidence="1" id="KW-0547">Nucleotide-binding</keyword>
<dbReference type="EMBL" id="JYMX02000002">
    <property type="protein sequence ID" value="MCW3710408.1"/>
    <property type="molecule type" value="Genomic_DNA"/>
</dbReference>
<sequence>MLTNDECSSHVTHEVRFAQDVADRVVFMENGVVVQDTTPDAFFTASTHPRVRQFLNLIET</sequence>
<evidence type="ECO:0000313" key="2">
    <source>
        <dbReference type="Proteomes" id="UP000191686"/>
    </source>
</evidence>
<gene>
    <name evidence="1" type="ORF">UE95_003835</name>
</gene>
<reference evidence="1 2" key="2">
    <citation type="journal article" date="2017" name="Front. Microbiol.">
        <title>Genomics Reveals a Unique Clone of Burkholderia cenocepacia Harboring an Actively Excising Novel Genomic Island.</title>
        <authorList>
            <person name="Patil P.P."/>
            <person name="Mali S."/>
            <person name="Midha S."/>
            <person name="Gautam V."/>
            <person name="Dash L."/>
            <person name="Kumar S."/>
            <person name="Shastri J."/>
            <person name="Singhal L."/>
            <person name="Patil P.B."/>
        </authorList>
    </citation>
    <scope>NUCLEOTIDE SEQUENCE [LARGE SCALE GENOMIC DNA]</scope>
    <source>
        <strain evidence="1 2">BC-19</strain>
    </source>
</reference>
<keyword evidence="1" id="KW-0067">ATP-binding</keyword>
<reference evidence="1 2" key="1">
    <citation type="journal article" date="2017" name="Front. Microbiol.">
        <title>Genomics reveals a unique clone of Burkholderia cenocepacia harbouring an actively excising novel genomic island.</title>
        <authorList>
            <person name="Patil P."/>
            <person name="Mali S."/>
            <person name="Midha S."/>
            <person name="Gautam V."/>
            <person name="Dash L."/>
            <person name="Kumar S."/>
            <person name="Shastri J."/>
            <person name="Singhal L."/>
            <person name="Patil P.B."/>
        </authorList>
    </citation>
    <scope>NUCLEOTIDE SEQUENCE [LARGE SCALE GENOMIC DNA]</scope>
    <source>
        <strain evidence="1 2">BC-19</strain>
    </source>
</reference>
<dbReference type="Proteomes" id="UP000191686">
    <property type="component" value="Unassembled WGS sequence"/>
</dbReference>
<dbReference type="RefSeq" id="WP_006495787.1">
    <property type="nucleotide sequence ID" value="NZ_CAJPCP010000077.1"/>
</dbReference>
<organism evidence="1 2">
    <name type="scientific">Burkholderia cenocepacia</name>
    <dbReference type="NCBI Taxonomy" id="95486"/>
    <lineage>
        <taxon>Bacteria</taxon>
        <taxon>Pseudomonadati</taxon>
        <taxon>Pseudomonadota</taxon>
        <taxon>Betaproteobacteria</taxon>
        <taxon>Burkholderiales</taxon>
        <taxon>Burkholderiaceae</taxon>
        <taxon>Burkholderia</taxon>
        <taxon>Burkholderia cepacia complex</taxon>
    </lineage>
</organism>